<evidence type="ECO:0000259" key="10">
    <source>
        <dbReference type="Pfam" id="PF12323"/>
    </source>
</evidence>
<dbReference type="Pfam" id="PF01385">
    <property type="entry name" value="OrfB_IS605"/>
    <property type="match status" value="1"/>
</dbReference>
<gene>
    <name evidence="11" type="ORF">A2Z67_06190</name>
</gene>
<keyword evidence="7" id="KW-0233">DNA recombination</keyword>
<evidence type="ECO:0000256" key="1">
    <source>
        <dbReference type="ARBA" id="ARBA00008761"/>
    </source>
</evidence>
<dbReference type="AlphaFoldDB" id="A0A1F7WZE2"/>
<dbReference type="GO" id="GO:0006310">
    <property type="term" value="P:DNA recombination"/>
    <property type="evidence" value="ECO:0007669"/>
    <property type="project" value="UniProtKB-KW"/>
</dbReference>
<keyword evidence="6" id="KW-0238">DNA-binding</keyword>
<evidence type="ECO:0000256" key="3">
    <source>
        <dbReference type="ARBA" id="ARBA00022578"/>
    </source>
</evidence>
<evidence type="ECO:0008006" key="13">
    <source>
        <dbReference type="Google" id="ProtNLM"/>
    </source>
</evidence>
<dbReference type="InterPro" id="IPR021027">
    <property type="entry name" value="Transposase_put_HTH"/>
</dbReference>
<evidence type="ECO:0000259" key="9">
    <source>
        <dbReference type="Pfam" id="PF07282"/>
    </source>
</evidence>
<proteinExistence type="inferred from homology"/>
<evidence type="ECO:0000313" key="12">
    <source>
        <dbReference type="Proteomes" id="UP000176939"/>
    </source>
</evidence>
<dbReference type="GO" id="GO:0003677">
    <property type="term" value="F:DNA binding"/>
    <property type="evidence" value="ECO:0007669"/>
    <property type="project" value="UniProtKB-KW"/>
</dbReference>
<name>A0A1F7WZE2_9BACT</name>
<organism evidence="11 12">
    <name type="scientific">Candidatus Woesebacteria bacterium RBG_13_36_22</name>
    <dbReference type="NCBI Taxonomy" id="1802478"/>
    <lineage>
        <taxon>Bacteria</taxon>
        <taxon>Candidatus Woeseibacteriota</taxon>
    </lineage>
</organism>
<comment type="similarity">
    <text evidence="2">In the N-terminal section; belongs to the transposase 2 family.</text>
</comment>
<keyword evidence="3" id="KW-0815">Transposition</keyword>
<comment type="similarity">
    <text evidence="1">In the C-terminal section; belongs to the transposase 35 family.</text>
</comment>
<evidence type="ECO:0000256" key="2">
    <source>
        <dbReference type="ARBA" id="ARBA00011044"/>
    </source>
</evidence>
<dbReference type="PANTHER" id="PTHR30405">
    <property type="entry name" value="TRANSPOSASE"/>
    <property type="match status" value="1"/>
</dbReference>
<dbReference type="Pfam" id="PF12323">
    <property type="entry name" value="HTH_OrfB_IS605"/>
    <property type="match status" value="1"/>
</dbReference>
<evidence type="ECO:0000256" key="6">
    <source>
        <dbReference type="ARBA" id="ARBA00023125"/>
    </source>
</evidence>
<dbReference type="Proteomes" id="UP000176939">
    <property type="component" value="Unassembled WGS sequence"/>
</dbReference>
<dbReference type="EMBL" id="MGFQ01000055">
    <property type="protein sequence ID" value="OGM08176.1"/>
    <property type="molecule type" value="Genomic_DNA"/>
</dbReference>
<feature type="domain" description="Transposase putative helix-turn-helix" evidence="10">
    <location>
        <begin position="1"/>
        <end position="49"/>
    </location>
</feature>
<dbReference type="Pfam" id="PF07282">
    <property type="entry name" value="Cas12f1-like_TNB"/>
    <property type="match status" value="1"/>
</dbReference>
<evidence type="ECO:0000256" key="5">
    <source>
        <dbReference type="ARBA" id="ARBA00022833"/>
    </source>
</evidence>
<dbReference type="NCBIfam" id="NF040570">
    <property type="entry name" value="guided_TnpB"/>
    <property type="match status" value="1"/>
</dbReference>
<dbReference type="InterPro" id="IPR010095">
    <property type="entry name" value="Cas12f1-like_TNB"/>
</dbReference>
<feature type="domain" description="Cas12f1-like TNB" evidence="9">
    <location>
        <begin position="287"/>
        <end position="354"/>
    </location>
</feature>
<dbReference type="InterPro" id="IPR001959">
    <property type="entry name" value="Transposase"/>
</dbReference>
<keyword evidence="5" id="KW-0862">Zinc</keyword>
<dbReference type="GO" id="GO:0046872">
    <property type="term" value="F:metal ion binding"/>
    <property type="evidence" value="ECO:0007669"/>
    <property type="project" value="UniProtKB-KW"/>
</dbReference>
<sequence>MSTLNLAHTIRLYPTRGQETFFKKACGCARVAYNYGISEYQRLRKEGQKPKILEIKKKFNQEKKTLFPWMSETNKDANQQPFTNLQSAFGRFFKHQNKYPVFKKKGVKDSFYISNDKFKANEEKFWVPKLGWIKGAESLRFTGKIMSAVIKRKANYWFVVISIETEINSSICENQTVVGVDLGIKALATLSDGKVIKSVSPLRRRLNRLKLLQKWSSRKVKGSFNRRRANQRVAKVHYEVACLRKDILDNLTTYLCKNYKVICVEDLNVSGMLKNHCLALSISDLGFGEFRRQLEYKTILYGSTLIIADRWFPSSKTCSGCGHIKETLLLSEREFICENCGQVIDRDLNAAINLRNYGLNKIGAVSPELTPMDLEALVYSSSIGINETTEKEVGISECSVMST</sequence>
<accession>A0A1F7WZE2</accession>
<evidence type="ECO:0000256" key="4">
    <source>
        <dbReference type="ARBA" id="ARBA00022723"/>
    </source>
</evidence>
<keyword evidence="4" id="KW-0479">Metal-binding</keyword>
<protein>
    <recommendedName>
        <fullName evidence="13">Transposase</fullName>
    </recommendedName>
</protein>
<evidence type="ECO:0000256" key="7">
    <source>
        <dbReference type="ARBA" id="ARBA00023172"/>
    </source>
</evidence>
<dbReference type="GO" id="GO:0032196">
    <property type="term" value="P:transposition"/>
    <property type="evidence" value="ECO:0007669"/>
    <property type="project" value="UniProtKB-KW"/>
</dbReference>
<comment type="caution">
    <text evidence="11">The sequence shown here is derived from an EMBL/GenBank/DDBJ whole genome shotgun (WGS) entry which is preliminary data.</text>
</comment>
<dbReference type="InterPro" id="IPR051399">
    <property type="entry name" value="RNA-guided_DNA_endo/Transpos"/>
</dbReference>
<evidence type="ECO:0000313" key="11">
    <source>
        <dbReference type="EMBL" id="OGM08176.1"/>
    </source>
</evidence>
<evidence type="ECO:0000259" key="8">
    <source>
        <dbReference type="Pfam" id="PF01385"/>
    </source>
</evidence>
<reference evidence="11 12" key="1">
    <citation type="journal article" date="2016" name="Nat. Commun.">
        <title>Thousands of microbial genomes shed light on interconnected biogeochemical processes in an aquifer system.</title>
        <authorList>
            <person name="Anantharaman K."/>
            <person name="Brown C.T."/>
            <person name="Hug L.A."/>
            <person name="Sharon I."/>
            <person name="Castelle C.J."/>
            <person name="Probst A.J."/>
            <person name="Thomas B.C."/>
            <person name="Singh A."/>
            <person name="Wilkins M.J."/>
            <person name="Karaoz U."/>
            <person name="Brodie E.L."/>
            <person name="Williams K.H."/>
            <person name="Hubbard S.S."/>
            <person name="Banfield J.F."/>
        </authorList>
    </citation>
    <scope>NUCLEOTIDE SEQUENCE [LARGE SCALE GENOMIC DNA]</scope>
</reference>
<dbReference type="PANTHER" id="PTHR30405:SF25">
    <property type="entry name" value="RNA-GUIDED DNA ENDONUCLEASE INSQ-RELATED"/>
    <property type="match status" value="1"/>
</dbReference>
<feature type="domain" description="Probable transposase IS891/IS1136/IS1341" evidence="8">
    <location>
        <begin position="172"/>
        <end position="275"/>
    </location>
</feature>